<dbReference type="InterPro" id="IPR011836">
    <property type="entry name" value="YhdP"/>
</dbReference>
<feature type="non-terminal residue" evidence="3">
    <location>
        <position position="270"/>
    </location>
</feature>
<dbReference type="InterPro" id="IPR025263">
    <property type="entry name" value="YhdP_central"/>
</dbReference>
<reference evidence="3" key="1">
    <citation type="submission" date="2018-06" db="EMBL/GenBank/DDBJ databases">
        <authorList>
            <person name="Zhirakovskaya E."/>
        </authorList>
    </citation>
    <scope>NUCLEOTIDE SEQUENCE</scope>
</reference>
<dbReference type="PANTHER" id="PTHR38690:SF1">
    <property type="entry name" value="PROTEASE"/>
    <property type="match status" value="1"/>
</dbReference>
<keyword evidence="1" id="KW-0812">Transmembrane</keyword>
<accession>A0A3B0XVN8</accession>
<name>A0A3B0XVN8_9ZZZZ</name>
<feature type="domain" description="YhdP central" evidence="2">
    <location>
        <begin position="1"/>
        <end position="260"/>
    </location>
</feature>
<proteinExistence type="predicted"/>
<sequence>MRVNIRHVKNWLLGLFGLAIILLAISFTLLRVAIKSVPDYTVAIQELASQKTGMSIEVGSLDAEIYWLVPRLNLLDVKISDETGKKLFLQMDQMALSLDWLGSLQTMMPVVGEIILSGVNLKVGINKRSQLLLQNYVVSEDVNKKIQGVNISAPTMPATFEVSEEIKYIVNNLNVKILDSKLEFYDERHTHRNKKFDNFNLQLLNNIDEHVFEMKADLSEKYGKNIHLIIDIVGDLFDYTNLQGEMYLAVNGIQAAPWLDDYWDYFQFSA</sequence>
<dbReference type="AlphaFoldDB" id="A0A3B0XVN8"/>
<dbReference type="Pfam" id="PF13116">
    <property type="entry name" value="YhdP"/>
    <property type="match status" value="1"/>
</dbReference>
<dbReference type="PANTHER" id="PTHR38690">
    <property type="entry name" value="PROTEASE-RELATED"/>
    <property type="match status" value="1"/>
</dbReference>
<protein>
    <recommendedName>
        <fullName evidence="2">YhdP central domain-containing protein</fullName>
    </recommendedName>
</protein>
<organism evidence="3">
    <name type="scientific">hydrothermal vent metagenome</name>
    <dbReference type="NCBI Taxonomy" id="652676"/>
    <lineage>
        <taxon>unclassified sequences</taxon>
        <taxon>metagenomes</taxon>
        <taxon>ecological metagenomes</taxon>
    </lineage>
</organism>
<evidence type="ECO:0000256" key="1">
    <source>
        <dbReference type="SAM" id="Phobius"/>
    </source>
</evidence>
<dbReference type="EMBL" id="UOFJ01000364">
    <property type="protein sequence ID" value="VAW68750.1"/>
    <property type="molecule type" value="Genomic_DNA"/>
</dbReference>
<keyword evidence="1" id="KW-1133">Transmembrane helix</keyword>
<evidence type="ECO:0000259" key="2">
    <source>
        <dbReference type="Pfam" id="PF13116"/>
    </source>
</evidence>
<evidence type="ECO:0000313" key="3">
    <source>
        <dbReference type="EMBL" id="VAW68750.1"/>
    </source>
</evidence>
<gene>
    <name evidence="3" type="ORF">MNBD_GAMMA10-988</name>
</gene>
<feature type="transmembrane region" description="Helical" evidence="1">
    <location>
        <begin position="12"/>
        <end position="34"/>
    </location>
</feature>
<keyword evidence="1" id="KW-0472">Membrane</keyword>